<dbReference type="Proteomes" id="UP000238261">
    <property type="component" value="Unassembled WGS sequence"/>
</dbReference>
<name>A0A2S7F347_9XANT</name>
<reference evidence="3" key="1">
    <citation type="submission" date="2016-08" db="EMBL/GenBank/DDBJ databases">
        <authorList>
            <person name="Merda D."/>
            <person name="Briand M."/>
            <person name="Taghouti G."/>
            <person name="Carrere S."/>
            <person name="Gouzy J."/>
            <person name="Portier P."/>
            <person name="Jacques M.-A."/>
            <person name="Fischer-Le Saux M."/>
        </authorList>
    </citation>
    <scope>NUCLEOTIDE SEQUENCE [LARGE SCALE GENOMIC DNA]</scope>
    <source>
        <strain evidence="3">CFBP1156</strain>
    </source>
</reference>
<dbReference type="AlphaFoldDB" id="A0A2S7F347"/>
<accession>A0A2S7F347</accession>
<gene>
    <name evidence="2" type="ORF">XhyaCFBP1156_01190</name>
</gene>
<protein>
    <submittedName>
        <fullName evidence="2">Uncharacterized protein</fullName>
    </submittedName>
</protein>
<feature type="region of interest" description="Disordered" evidence="1">
    <location>
        <begin position="36"/>
        <end position="62"/>
    </location>
</feature>
<evidence type="ECO:0000256" key="1">
    <source>
        <dbReference type="SAM" id="MobiDB-lite"/>
    </source>
</evidence>
<evidence type="ECO:0000313" key="3">
    <source>
        <dbReference type="Proteomes" id="UP000238261"/>
    </source>
</evidence>
<comment type="caution">
    <text evidence="2">The sequence shown here is derived from an EMBL/GenBank/DDBJ whole genome shotgun (WGS) entry which is preliminary data.</text>
</comment>
<dbReference type="EMBL" id="MDEG01000001">
    <property type="protein sequence ID" value="PPU99808.1"/>
    <property type="molecule type" value="Genomic_DNA"/>
</dbReference>
<keyword evidence="3" id="KW-1185">Reference proteome</keyword>
<evidence type="ECO:0000313" key="2">
    <source>
        <dbReference type="EMBL" id="PPU99808.1"/>
    </source>
</evidence>
<proteinExistence type="predicted"/>
<organism evidence="2 3">
    <name type="scientific">Xanthomonas hyacinthi</name>
    <dbReference type="NCBI Taxonomy" id="56455"/>
    <lineage>
        <taxon>Bacteria</taxon>
        <taxon>Pseudomonadati</taxon>
        <taxon>Pseudomonadota</taxon>
        <taxon>Gammaproteobacteria</taxon>
        <taxon>Lysobacterales</taxon>
        <taxon>Lysobacteraceae</taxon>
        <taxon>Xanthomonas</taxon>
    </lineage>
</organism>
<sequence>MLNPGSQFIQLLEFGAAARRRVLQVRRQLLHALALANPQAPRHGRRPPTPLPDPDACQSTSR</sequence>